<evidence type="ECO:0000313" key="3">
    <source>
        <dbReference type="Proteomes" id="UP001233999"/>
    </source>
</evidence>
<sequence length="83" mass="9401">VSSNVRILCSYESLRDGEKPPIINGLLIADLLYLIVLLQQLSTASYLLHYHFISVSVQAFGSSFKCWCCLVNESICFMWLVVK</sequence>
<feature type="transmembrane region" description="Helical" evidence="1">
    <location>
        <begin position="21"/>
        <end position="42"/>
    </location>
</feature>
<dbReference type="AlphaFoldDB" id="A0AAD7ZAB9"/>
<dbReference type="Proteomes" id="UP001233999">
    <property type="component" value="Unassembled WGS sequence"/>
</dbReference>
<keyword evidence="1" id="KW-0472">Membrane</keyword>
<accession>A0AAD7ZAB9</accession>
<keyword evidence="1" id="KW-1133">Transmembrane helix</keyword>
<reference evidence="2" key="2">
    <citation type="submission" date="2023-05" db="EMBL/GenBank/DDBJ databases">
        <authorList>
            <person name="Fouks B."/>
        </authorList>
    </citation>
    <scope>NUCLEOTIDE SEQUENCE</scope>
    <source>
        <strain evidence="2">Stay&amp;Tobe</strain>
        <tissue evidence="2">Testes</tissue>
    </source>
</reference>
<protein>
    <submittedName>
        <fullName evidence="2">Uncharacterized protein</fullName>
    </submittedName>
</protein>
<feature type="non-terminal residue" evidence="2">
    <location>
        <position position="83"/>
    </location>
</feature>
<keyword evidence="3" id="KW-1185">Reference proteome</keyword>
<evidence type="ECO:0000256" key="1">
    <source>
        <dbReference type="SAM" id="Phobius"/>
    </source>
</evidence>
<feature type="non-terminal residue" evidence="2">
    <location>
        <position position="1"/>
    </location>
</feature>
<dbReference type="EMBL" id="JASPKZ010009381">
    <property type="protein sequence ID" value="KAJ9576979.1"/>
    <property type="molecule type" value="Genomic_DNA"/>
</dbReference>
<gene>
    <name evidence="2" type="ORF">L9F63_006416</name>
</gene>
<name>A0AAD7ZAB9_DIPPU</name>
<evidence type="ECO:0000313" key="2">
    <source>
        <dbReference type="EMBL" id="KAJ9576979.1"/>
    </source>
</evidence>
<reference evidence="2" key="1">
    <citation type="journal article" date="2023" name="IScience">
        <title>Live-bearing cockroach genome reveals convergent evolutionary mechanisms linked to viviparity in insects and beyond.</title>
        <authorList>
            <person name="Fouks B."/>
            <person name="Harrison M.C."/>
            <person name="Mikhailova A.A."/>
            <person name="Marchal E."/>
            <person name="English S."/>
            <person name="Carruthers M."/>
            <person name="Jennings E.C."/>
            <person name="Chiamaka E.L."/>
            <person name="Frigard R.A."/>
            <person name="Pippel M."/>
            <person name="Attardo G.M."/>
            <person name="Benoit J.B."/>
            <person name="Bornberg-Bauer E."/>
            <person name="Tobe S.S."/>
        </authorList>
    </citation>
    <scope>NUCLEOTIDE SEQUENCE</scope>
    <source>
        <strain evidence="2">Stay&amp;Tobe</strain>
    </source>
</reference>
<proteinExistence type="predicted"/>
<organism evidence="2 3">
    <name type="scientific">Diploptera punctata</name>
    <name type="common">Pacific beetle cockroach</name>
    <dbReference type="NCBI Taxonomy" id="6984"/>
    <lineage>
        <taxon>Eukaryota</taxon>
        <taxon>Metazoa</taxon>
        <taxon>Ecdysozoa</taxon>
        <taxon>Arthropoda</taxon>
        <taxon>Hexapoda</taxon>
        <taxon>Insecta</taxon>
        <taxon>Pterygota</taxon>
        <taxon>Neoptera</taxon>
        <taxon>Polyneoptera</taxon>
        <taxon>Dictyoptera</taxon>
        <taxon>Blattodea</taxon>
        <taxon>Blaberoidea</taxon>
        <taxon>Blaberidae</taxon>
        <taxon>Diplopterinae</taxon>
        <taxon>Diploptera</taxon>
    </lineage>
</organism>
<comment type="caution">
    <text evidence="2">The sequence shown here is derived from an EMBL/GenBank/DDBJ whole genome shotgun (WGS) entry which is preliminary data.</text>
</comment>
<keyword evidence="1" id="KW-0812">Transmembrane</keyword>